<dbReference type="InterPro" id="IPR007791">
    <property type="entry name" value="DjlA_N"/>
</dbReference>
<dbReference type="InterPro" id="IPR029024">
    <property type="entry name" value="TerB-like"/>
</dbReference>
<feature type="domain" description="Co-chaperone DjlA N-terminal" evidence="1">
    <location>
        <begin position="34"/>
        <end position="139"/>
    </location>
</feature>
<evidence type="ECO:0000313" key="3">
    <source>
        <dbReference type="Proteomes" id="UP000177870"/>
    </source>
</evidence>
<protein>
    <recommendedName>
        <fullName evidence="1">Co-chaperone DjlA N-terminal domain-containing protein</fullName>
    </recommendedName>
</protein>
<dbReference type="Gene3D" id="1.10.3680.10">
    <property type="entry name" value="TerB-like"/>
    <property type="match status" value="1"/>
</dbReference>
<proteinExistence type="predicted"/>
<dbReference type="RefSeq" id="WP_070395783.1">
    <property type="nucleotide sequence ID" value="NZ_CP017599.1"/>
</dbReference>
<evidence type="ECO:0000313" key="2">
    <source>
        <dbReference type="EMBL" id="AOX03403.1"/>
    </source>
</evidence>
<dbReference type="Proteomes" id="UP000177870">
    <property type="component" value="Chromosome"/>
</dbReference>
<dbReference type="KEGG" id="mpro:BJP34_31715"/>
<organism evidence="2 3">
    <name type="scientific">Moorena producens PAL-8-15-08-1</name>
    <dbReference type="NCBI Taxonomy" id="1458985"/>
    <lineage>
        <taxon>Bacteria</taxon>
        <taxon>Bacillati</taxon>
        <taxon>Cyanobacteriota</taxon>
        <taxon>Cyanophyceae</taxon>
        <taxon>Coleofasciculales</taxon>
        <taxon>Coleofasciculaceae</taxon>
        <taxon>Moorena</taxon>
    </lineage>
</organism>
<accession>A0A1D8U0Q8</accession>
<sequence>MYEVYGPAPWIKTERYGITKTLPPETSVIWYKALLLCANGDGELTQAERDWVIGHATTYHPEMSESQIDEVRNYNGTGSTDDIEKLVFSDPLAKKGRYALVYEAIQASAADGEYSDGEKATIRKMAAKLGISEDKVIELENLYEEEKAFREKRIKIWHPEGIPGEDA</sequence>
<dbReference type="OrthoDB" id="466680at2"/>
<dbReference type="AlphaFoldDB" id="A0A1D8U0Q8"/>
<dbReference type="EMBL" id="CP017599">
    <property type="protein sequence ID" value="AOX03403.1"/>
    <property type="molecule type" value="Genomic_DNA"/>
</dbReference>
<dbReference type="SUPFAM" id="SSF158682">
    <property type="entry name" value="TerB-like"/>
    <property type="match status" value="1"/>
</dbReference>
<reference evidence="3" key="1">
    <citation type="submission" date="2016-10" db="EMBL/GenBank/DDBJ databases">
        <title>Comparative genomics uncovers the prolific and rare metabolic potential of the cyanobacterial genus Moorea.</title>
        <authorList>
            <person name="Leao T."/>
            <person name="Castelao G."/>
            <person name="Korobeynikov A."/>
            <person name="Monroe E.A."/>
            <person name="Podell S."/>
            <person name="Glukhov E."/>
            <person name="Allen E."/>
            <person name="Gerwick W.H."/>
            <person name="Gerwick L."/>
        </authorList>
    </citation>
    <scope>NUCLEOTIDE SEQUENCE [LARGE SCALE GENOMIC DNA]</scope>
    <source>
        <strain evidence="3">PAL-8-15-08-1</strain>
    </source>
</reference>
<evidence type="ECO:0000259" key="1">
    <source>
        <dbReference type="Pfam" id="PF05099"/>
    </source>
</evidence>
<dbReference type="Pfam" id="PF05099">
    <property type="entry name" value="TerB"/>
    <property type="match status" value="1"/>
</dbReference>
<gene>
    <name evidence="2" type="ORF">BJP34_31715</name>
</gene>
<name>A0A1D8U0Q8_9CYAN</name>